<evidence type="ECO:0000313" key="2">
    <source>
        <dbReference type="Proteomes" id="UP000019193"/>
    </source>
</evidence>
<name>A0AA36P0L2_ACINO</name>
<keyword evidence="2" id="KW-1185">Reference proteome</keyword>
<dbReference type="RefSeq" id="WP_023188343.1">
    <property type="nucleotide sequence ID" value="NZ_CBSD020000052.1"/>
</dbReference>
<organism evidence="1 2">
    <name type="scientific">Acinetobacter nosocomialis 28F</name>
    <dbReference type="NCBI Taxonomy" id="1147131"/>
    <lineage>
        <taxon>Bacteria</taxon>
        <taxon>Pseudomonadati</taxon>
        <taxon>Pseudomonadota</taxon>
        <taxon>Gammaproteobacteria</taxon>
        <taxon>Moraxellales</taxon>
        <taxon>Moraxellaceae</taxon>
        <taxon>Acinetobacter</taxon>
        <taxon>Acinetobacter calcoaceticus/baumannii complex</taxon>
    </lineage>
</organism>
<dbReference type="Proteomes" id="UP000019193">
    <property type="component" value="Unassembled WGS sequence"/>
</dbReference>
<sequence length="111" mass="12532">MNNSQHPIMTVTGIRKAAGDFQDDKGKTIEFSNTVVTVLQNYSERELEQGAIGFKSTDYKIKGAQFFNDYMHQKLPAEAAMIFDWDFTGKQPKAVLVALDFNAKKQEVKPL</sequence>
<comment type="caution">
    <text evidence="1">The sequence shown here is derived from an EMBL/GenBank/DDBJ whole genome shotgun (WGS) entry which is preliminary data.</text>
</comment>
<protein>
    <submittedName>
        <fullName evidence="1">Uncharacterized protein</fullName>
    </submittedName>
</protein>
<dbReference type="EMBL" id="CBSD020000052">
    <property type="protein sequence ID" value="CDG75394.1"/>
    <property type="molecule type" value="Genomic_DNA"/>
</dbReference>
<proteinExistence type="predicted"/>
<evidence type="ECO:0000313" key="1">
    <source>
        <dbReference type="EMBL" id="CDG75394.1"/>
    </source>
</evidence>
<accession>A0AA36P0L2</accession>
<gene>
    <name evidence="1" type="ORF">ANICBIBUN_20338</name>
</gene>
<reference evidence="1 2" key="1">
    <citation type="submission" date="2013-06" db="EMBL/GenBank/DDBJ databases">
        <title>Comparative analysis of genomes of multi-drug Acinetobacter sp. from Colombian Hospitals.</title>
        <authorList>
            <person name="Barreto-Hernandez E."/>
            <person name="Gonzalez E.B."/>
            <person name="Cepeda L.A."/>
            <person name="Valenzuela E.M."/>
            <person name="Falquet L."/>
            <person name="Reguero M.T."/>
            <person name="Mantilla R."/>
        </authorList>
    </citation>
    <scope>NUCLEOTIDE SEQUENCE [LARGE SCALE GENOMIC DNA]</scope>
    <source>
        <strain evidence="1 2">28F</strain>
    </source>
</reference>
<dbReference type="AlphaFoldDB" id="A0AA36P0L2"/>